<gene>
    <name evidence="1" type="ORF">JCM17846_15920</name>
</gene>
<evidence type="ECO:0000313" key="1">
    <source>
        <dbReference type="EMBL" id="GER03910.1"/>
    </source>
</evidence>
<dbReference type="AlphaFoldDB" id="A0A5A7N919"/>
<evidence type="ECO:0000313" key="2">
    <source>
        <dbReference type="Proteomes" id="UP000324996"/>
    </source>
</evidence>
<protein>
    <submittedName>
        <fullName evidence="1">Uncharacterized protein</fullName>
    </submittedName>
</protein>
<proteinExistence type="predicted"/>
<accession>A0A5A7N919</accession>
<dbReference type="EMBL" id="BKCN01000006">
    <property type="protein sequence ID" value="GER03910.1"/>
    <property type="molecule type" value="Genomic_DNA"/>
</dbReference>
<sequence>MRHFRWTDYQDRIILIAMNKIAFKSDHGDWAARGKSRAFYSGLRSGLAAFTSFYEPRPRRATADEADALADDFDRIGKDGQRSLRHVRKKYRL</sequence>
<name>A0A5A7N919_9PROT</name>
<comment type="caution">
    <text evidence="1">The sequence shown here is derived from an EMBL/GenBank/DDBJ whole genome shotgun (WGS) entry which is preliminary data.</text>
</comment>
<organism evidence="1 2">
    <name type="scientific">Iodidimonas nitroreducens</name>
    <dbReference type="NCBI Taxonomy" id="1236968"/>
    <lineage>
        <taxon>Bacteria</taxon>
        <taxon>Pseudomonadati</taxon>
        <taxon>Pseudomonadota</taxon>
        <taxon>Alphaproteobacteria</taxon>
        <taxon>Iodidimonadales</taxon>
        <taxon>Iodidimonadaceae</taxon>
        <taxon>Iodidimonas</taxon>
    </lineage>
</organism>
<keyword evidence="2" id="KW-1185">Reference proteome</keyword>
<reference evidence="1 2" key="1">
    <citation type="submission" date="2019-09" db="EMBL/GenBank/DDBJ databases">
        <title>NBRP : Genome information of microbial organism related human and environment.</title>
        <authorList>
            <person name="Hattori M."/>
            <person name="Oshima K."/>
            <person name="Inaba H."/>
            <person name="Suda W."/>
            <person name="Sakamoto M."/>
            <person name="Iino T."/>
            <person name="Kitahara M."/>
            <person name="Oshida Y."/>
            <person name="Iida T."/>
            <person name="Kudo T."/>
            <person name="Itoh T."/>
            <person name="Ohkuma M."/>
        </authorList>
    </citation>
    <scope>NUCLEOTIDE SEQUENCE [LARGE SCALE GENOMIC DNA]</scope>
    <source>
        <strain evidence="1 2">Q-1</strain>
    </source>
</reference>
<dbReference type="Proteomes" id="UP000324996">
    <property type="component" value="Unassembled WGS sequence"/>
</dbReference>